<dbReference type="PANTHER" id="PTHR43482">
    <property type="entry name" value="PROTEIN AST1-RELATED"/>
    <property type="match status" value="1"/>
</dbReference>
<dbReference type="InterPro" id="IPR036291">
    <property type="entry name" value="NAD(P)-bd_dom_sf"/>
</dbReference>
<dbReference type="Pfam" id="PF00107">
    <property type="entry name" value="ADH_zinc_N"/>
    <property type="match status" value="1"/>
</dbReference>
<dbReference type="EMBL" id="BMMK01000012">
    <property type="protein sequence ID" value="GGM57111.1"/>
    <property type="molecule type" value="Genomic_DNA"/>
</dbReference>
<dbReference type="SUPFAM" id="SSF50129">
    <property type="entry name" value="GroES-like"/>
    <property type="match status" value="1"/>
</dbReference>
<comment type="caution">
    <text evidence="2">The sequence shown here is derived from an EMBL/GenBank/DDBJ whole genome shotgun (WGS) entry which is preliminary data.</text>
</comment>
<dbReference type="SMART" id="SM00829">
    <property type="entry name" value="PKS_ER"/>
    <property type="match status" value="1"/>
</dbReference>
<organism evidence="2 3">
    <name type="scientific">Longimycelium tulufanense</name>
    <dbReference type="NCBI Taxonomy" id="907463"/>
    <lineage>
        <taxon>Bacteria</taxon>
        <taxon>Bacillati</taxon>
        <taxon>Actinomycetota</taxon>
        <taxon>Actinomycetes</taxon>
        <taxon>Pseudonocardiales</taxon>
        <taxon>Pseudonocardiaceae</taxon>
        <taxon>Longimycelium</taxon>
    </lineage>
</organism>
<dbReference type="InterPro" id="IPR020843">
    <property type="entry name" value="ER"/>
</dbReference>
<dbReference type="InterPro" id="IPR011032">
    <property type="entry name" value="GroES-like_sf"/>
</dbReference>
<accession>A0A8J3C8Y8</accession>
<reference evidence="2" key="2">
    <citation type="submission" date="2020-09" db="EMBL/GenBank/DDBJ databases">
        <authorList>
            <person name="Sun Q."/>
            <person name="Zhou Y."/>
        </authorList>
    </citation>
    <scope>NUCLEOTIDE SEQUENCE</scope>
    <source>
        <strain evidence="2">CGMCC 4.5737</strain>
    </source>
</reference>
<keyword evidence="3" id="KW-1185">Reference proteome</keyword>
<dbReference type="GO" id="GO:0016491">
    <property type="term" value="F:oxidoreductase activity"/>
    <property type="evidence" value="ECO:0007669"/>
    <property type="project" value="InterPro"/>
</dbReference>
<protein>
    <submittedName>
        <fullName evidence="2">Zinc-binding alcohol dehydrogenase</fullName>
    </submittedName>
</protein>
<feature type="domain" description="Enoyl reductase (ER)" evidence="1">
    <location>
        <begin position="10"/>
        <end position="255"/>
    </location>
</feature>
<evidence type="ECO:0000313" key="2">
    <source>
        <dbReference type="EMBL" id="GGM57111.1"/>
    </source>
</evidence>
<dbReference type="Gene3D" id="3.40.50.720">
    <property type="entry name" value="NAD(P)-binding Rossmann-like Domain"/>
    <property type="match status" value="1"/>
</dbReference>
<name>A0A8J3C8Y8_9PSEU</name>
<dbReference type="Pfam" id="PF08240">
    <property type="entry name" value="ADH_N"/>
    <property type="match status" value="1"/>
</dbReference>
<evidence type="ECO:0000313" key="3">
    <source>
        <dbReference type="Proteomes" id="UP000637578"/>
    </source>
</evidence>
<dbReference type="PANTHER" id="PTHR43482:SF1">
    <property type="entry name" value="PROTEIN AST1-RELATED"/>
    <property type="match status" value="1"/>
</dbReference>
<proteinExistence type="predicted"/>
<dbReference type="AlphaFoldDB" id="A0A8J3C8Y8"/>
<dbReference type="SUPFAM" id="SSF51735">
    <property type="entry name" value="NAD(P)-binding Rossmann-fold domains"/>
    <property type="match status" value="1"/>
</dbReference>
<reference evidence="2" key="1">
    <citation type="journal article" date="2014" name="Int. J. Syst. Evol. Microbiol.">
        <title>Complete genome sequence of Corynebacterium casei LMG S-19264T (=DSM 44701T), isolated from a smear-ripened cheese.</title>
        <authorList>
            <consortium name="US DOE Joint Genome Institute (JGI-PGF)"/>
            <person name="Walter F."/>
            <person name="Albersmeier A."/>
            <person name="Kalinowski J."/>
            <person name="Ruckert C."/>
        </authorList>
    </citation>
    <scope>NUCLEOTIDE SEQUENCE</scope>
    <source>
        <strain evidence="2">CGMCC 4.5737</strain>
    </source>
</reference>
<dbReference type="RefSeq" id="WP_229686392.1">
    <property type="nucleotide sequence ID" value="NZ_BMMK01000012.1"/>
</dbReference>
<sequence>MKAVGFTTFGGPEVMRVLELPQPDPGPGQVRIKVVAADVNPSDLMIRSGLAHEILPLAEVNVVGSDAAGVVDAVGEGVRPDLVVGTEVIALLRPQRNQGAQAEYVVAPAESVVRAPAGATLVEASTLLMNALTARMSLETVNLEPGATVAIIGAAGAVGGYAVQLARADGLTVIADAADRDHDHDLVAGLGADHIVARGTGFADHVRRIRPEGADGVIDAALLDDAVEPAVRDGGTIAGLRGALQGHRDTTERGVR</sequence>
<evidence type="ECO:0000259" key="1">
    <source>
        <dbReference type="SMART" id="SM00829"/>
    </source>
</evidence>
<dbReference type="Proteomes" id="UP000637578">
    <property type="component" value="Unassembled WGS sequence"/>
</dbReference>
<dbReference type="InterPro" id="IPR052585">
    <property type="entry name" value="Lipid_raft_assoc_Zn_ADH"/>
</dbReference>
<dbReference type="InterPro" id="IPR013149">
    <property type="entry name" value="ADH-like_C"/>
</dbReference>
<gene>
    <name evidence="2" type="ORF">GCM10012275_30320</name>
</gene>
<dbReference type="Gene3D" id="3.90.180.10">
    <property type="entry name" value="Medium-chain alcohol dehydrogenases, catalytic domain"/>
    <property type="match status" value="1"/>
</dbReference>
<dbReference type="InterPro" id="IPR013154">
    <property type="entry name" value="ADH-like_N"/>
</dbReference>